<dbReference type="EMBL" id="JAPQKN010000001">
    <property type="protein sequence ID" value="KAJ5175565.1"/>
    <property type="molecule type" value="Genomic_DNA"/>
</dbReference>
<accession>A0A9W9LTJ6</accession>
<comment type="caution">
    <text evidence="1">The sequence shown here is derived from an EMBL/GenBank/DDBJ whole genome shotgun (WGS) entry which is preliminary data.</text>
</comment>
<reference evidence="1" key="1">
    <citation type="submission" date="2022-11" db="EMBL/GenBank/DDBJ databases">
        <authorList>
            <person name="Petersen C."/>
        </authorList>
    </citation>
    <scope>NUCLEOTIDE SEQUENCE</scope>
    <source>
        <strain evidence="1">IBT 26290</strain>
    </source>
</reference>
<dbReference type="RefSeq" id="XP_056547173.1">
    <property type="nucleotide sequence ID" value="XM_056683567.1"/>
</dbReference>
<gene>
    <name evidence="1" type="ORF">N7482_001442</name>
</gene>
<evidence type="ECO:0000313" key="2">
    <source>
        <dbReference type="Proteomes" id="UP001149163"/>
    </source>
</evidence>
<keyword evidence="2" id="KW-1185">Reference proteome</keyword>
<dbReference type="OrthoDB" id="5429442at2759"/>
<organism evidence="1 2">
    <name type="scientific">Penicillium canariense</name>
    <dbReference type="NCBI Taxonomy" id="189055"/>
    <lineage>
        <taxon>Eukaryota</taxon>
        <taxon>Fungi</taxon>
        <taxon>Dikarya</taxon>
        <taxon>Ascomycota</taxon>
        <taxon>Pezizomycotina</taxon>
        <taxon>Eurotiomycetes</taxon>
        <taxon>Eurotiomycetidae</taxon>
        <taxon>Eurotiales</taxon>
        <taxon>Aspergillaceae</taxon>
        <taxon>Penicillium</taxon>
    </lineage>
</organism>
<evidence type="ECO:0000313" key="1">
    <source>
        <dbReference type="EMBL" id="KAJ5175565.1"/>
    </source>
</evidence>
<dbReference type="Proteomes" id="UP001149163">
    <property type="component" value="Unassembled WGS sequence"/>
</dbReference>
<name>A0A9W9LTJ6_9EURO</name>
<reference evidence="1" key="2">
    <citation type="journal article" date="2023" name="IMA Fungus">
        <title>Comparative genomic study of the Penicillium genus elucidates a diverse pangenome and 15 lateral gene transfer events.</title>
        <authorList>
            <person name="Petersen C."/>
            <person name="Sorensen T."/>
            <person name="Nielsen M.R."/>
            <person name="Sondergaard T.E."/>
            <person name="Sorensen J.L."/>
            <person name="Fitzpatrick D.A."/>
            <person name="Frisvad J.C."/>
            <person name="Nielsen K.L."/>
        </authorList>
    </citation>
    <scope>NUCLEOTIDE SEQUENCE</scope>
    <source>
        <strain evidence="1">IBT 26290</strain>
    </source>
</reference>
<sequence length="158" mass="17307">MLILGSVSLEYHIKWKMTLDLEAVKDGGLQIKSTFEGPSIEAKKNTLNGLEEYKEYTMKSVETAMRNMDDLRKALAEDLQGQQGLCLPAGGVFYFKNPILGHKGDLICSISYNNTPARKAFNPNSGVIINENGKDQEQIAGGNRAALPKPPGVQQVPK</sequence>
<dbReference type="GeneID" id="81422743"/>
<protein>
    <submittedName>
        <fullName evidence="1">Uncharacterized protein</fullName>
    </submittedName>
</protein>
<proteinExistence type="predicted"/>
<dbReference type="AlphaFoldDB" id="A0A9W9LTJ6"/>